<sequence length="212" mass="24115">MVYSAGGRRGETCVLLPSSKDKSDQALNQILPKLFEVLESPELAICMGMSDHTVLTIYGCLQGFLQPRASLYSVGIKKNWDFSINATMKLKLVDQLVVEELVREKSPKLSILEVEDTQRSIWFEAATVVAVAPPILVQTYTSTTRDALIFPLRWFERFPQYRHRDFYIAGQSYAGHYVPQLAKKIHDHNKVSSKPFINLKGFPVKMVTNRSY</sequence>
<dbReference type="Gene3D" id="3.40.50.1820">
    <property type="entry name" value="alpha/beta hydrolase"/>
    <property type="match status" value="1"/>
</dbReference>
<reference evidence="2 3" key="1">
    <citation type="journal article" date="2019" name="Nat. Plants">
        <title>Stout camphor tree genome fills gaps in understanding of flowering plant genome evolution.</title>
        <authorList>
            <person name="Chaw S.M."/>
            <person name="Liu Y.C."/>
            <person name="Wu Y.W."/>
            <person name="Wang H.Y."/>
            <person name="Lin C.I."/>
            <person name="Wu C.S."/>
            <person name="Ke H.M."/>
            <person name="Chang L.Y."/>
            <person name="Hsu C.Y."/>
            <person name="Yang H.T."/>
            <person name="Sudianto E."/>
            <person name="Hsu M.H."/>
            <person name="Wu K.P."/>
            <person name="Wang L.N."/>
            <person name="Leebens-Mack J.H."/>
            <person name="Tsai I.J."/>
        </authorList>
    </citation>
    <scope>NUCLEOTIDE SEQUENCE [LARGE SCALE GENOMIC DNA]</scope>
    <source>
        <strain evidence="3">cv. Chaw 1501</strain>
        <tissue evidence="2">Young leaves</tissue>
    </source>
</reference>
<protein>
    <submittedName>
        <fullName evidence="2">Serine carboxypeptidase 24</fullName>
    </submittedName>
</protein>
<name>A0A3S3QV73_9MAGN</name>
<dbReference type="EMBL" id="QPKB01000008">
    <property type="protein sequence ID" value="RWR90131.1"/>
    <property type="molecule type" value="Genomic_DNA"/>
</dbReference>
<keyword evidence="3" id="KW-1185">Reference proteome</keyword>
<dbReference type="InterPro" id="IPR001563">
    <property type="entry name" value="Peptidase_S10"/>
</dbReference>
<dbReference type="GO" id="GO:0006508">
    <property type="term" value="P:proteolysis"/>
    <property type="evidence" value="ECO:0007669"/>
    <property type="project" value="InterPro"/>
</dbReference>
<dbReference type="Pfam" id="PF00450">
    <property type="entry name" value="Peptidase_S10"/>
    <property type="match status" value="1"/>
</dbReference>
<comment type="similarity">
    <text evidence="1">Belongs to the peptidase S10 family.</text>
</comment>
<dbReference type="SUPFAM" id="SSF53474">
    <property type="entry name" value="alpha/beta-Hydrolases"/>
    <property type="match status" value="1"/>
</dbReference>
<evidence type="ECO:0000313" key="3">
    <source>
        <dbReference type="Proteomes" id="UP000283530"/>
    </source>
</evidence>
<keyword evidence="2" id="KW-0378">Hydrolase</keyword>
<evidence type="ECO:0000313" key="2">
    <source>
        <dbReference type="EMBL" id="RWR90131.1"/>
    </source>
</evidence>
<proteinExistence type="inferred from homology"/>
<organism evidence="2 3">
    <name type="scientific">Cinnamomum micranthum f. kanehirae</name>
    <dbReference type="NCBI Taxonomy" id="337451"/>
    <lineage>
        <taxon>Eukaryota</taxon>
        <taxon>Viridiplantae</taxon>
        <taxon>Streptophyta</taxon>
        <taxon>Embryophyta</taxon>
        <taxon>Tracheophyta</taxon>
        <taxon>Spermatophyta</taxon>
        <taxon>Magnoliopsida</taxon>
        <taxon>Magnoliidae</taxon>
        <taxon>Laurales</taxon>
        <taxon>Lauraceae</taxon>
        <taxon>Cinnamomum</taxon>
    </lineage>
</organism>
<dbReference type="Proteomes" id="UP000283530">
    <property type="component" value="Unassembled WGS sequence"/>
</dbReference>
<gene>
    <name evidence="2" type="ORF">CKAN_01921200</name>
</gene>
<dbReference type="OrthoDB" id="443318at2759"/>
<dbReference type="AlphaFoldDB" id="A0A3S3QV73"/>
<accession>A0A3S3QV73</accession>
<dbReference type="PANTHER" id="PTHR11802:SF25">
    <property type="entry name" value="SERINE CARBOXYPEPTIDASE 24"/>
    <property type="match status" value="1"/>
</dbReference>
<comment type="caution">
    <text evidence="2">The sequence shown here is derived from an EMBL/GenBank/DDBJ whole genome shotgun (WGS) entry which is preliminary data.</text>
</comment>
<dbReference type="PANTHER" id="PTHR11802">
    <property type="entry name" value="SERINE PROTEASE FAMILY S10 SERINE CARBOXYPEPTIDASE"/>
    <property type="match status" value="1"/>
</dbReference>
<keyword evidence="2" id="KW-0121">Carboxypeptidase</keyword>
<dbReference type="GO" id="GO:0005773">
    <property type="term" value="C:vacuole"/>
    <property type="evidence" value="ECO:0007669"/>
    <property type="project" value="TreeGrafter"/>
</dbReference>
<keyword evidence="2" id="KW-0645">Protease</keyword>
<evidence type="ECO:0000256" key="1">
    <source>
        <dbReference type="ARBA" id="ARBA00009431"/>
    </source>
</evidence>
<dbReference type="GO" id="GO:0004185">
    <property type="term" value="F:serine-type carboxypeptidase activity"/>
    <property type="evidence" value="ECO:0007669"/>
    <property type="project" value="InterPro"/>
</dbReference>
<dbReference type="GO" id="GO:0009742">
    <property type="term" value="P:brassinosteroid mediated signaling pathway"/>
    <property type="evidence" value="ECO:0007669"/>
    <property type="project" value="TreeGrafter"/>
</dbReference>
<dbReference type="InterPro" id="IPR029058">
    <property type="entry name" value="AB_hydrolase_fold"/>
</dbReference>